<dbReference type="InterPro" id="IPR034768">
    <property type="entry name" value="4FE4S_WBL"/>
</dbReference>
<keyword evidence="3" id="KW-1185">Reference proteome</keyword>
<feature type="domain" description="4Fe-4S Wbl-type" evidence="1">
    <location>
        <begin position="25"/>
        <end position="96"/>
    </location>
</feature>
<accession>A0A838A2U3</accession>
<gene>
    <name evidence="2" type="ORF">H0B56_08390</name>
</gene>
<evidence type="ECO:0000313" key="2">
    <source>
        <dbReference type="EMBL" id="MBA0125553.1"/>
    </source>
</evidence>
<sequence>MNRDHVDALVFKLAKFRHVPDEVLAEVVTRDGLCFWVFDRDEIPELSGDEDADRALATWLCAGCPVMDECLELELRAGGAHTVGVWGGMADQDRRALYPIWRWHRDHPPSDDEDEWNGGEPA</sequence>
<reference evidence="2 3" key="1">
    <citation type="submission" date="2020-07" db="EMBL/GenBank/DDBJ databases">
        <title>Genome of Haloechinothrix sp.</title>
        <authorList>
            <person name="Tang S.-K."/>
            <person name="Yang L."/>
            <person name="Zhu W.-Y."/>
        </authorList>
    </citation>
    <scope>NUCLEOTIDE SEQUENCE [LARGE SCALE GENOMIC DNA]</scope>
    <source>
        <strain evidence="2 3">YIM 98757</strain>
    </source>
</reference>
<comment type="caution">
    <text evidence="2">The sequence shown here is derived from an EMBL/GenBank/DDBJ whole genome shotgun (WGS) entry which is preliminary data.</text>
</comment>
<evidence type="ECO:0000259" key="1">
    <source>
        <dbReference type="PROSITE" id="PS51674"/>
    </source>
</evidence>
<dbReference type="Proteomes" id="UP000582974">
    <property type="component" value="Unassembled WGS sequence"/>
</dbReference>
<dbReference type="PROSITE" id="PS51674">
    <property type="entry name" value="4FE4S_WBL"/>
    <property type="match status" value="1"/>
</dbReference>
<dbReference type="RefSeq" id="WP_180892321.1">
    <property type="nucleotide sequence ID" value="NZ_JACCKD010000002.1"/>
</dbReference>
<dbReference type="AlphaFoldDB" id="A0A838A2U3"/>
<proteinExistence type="predicted"/>
<evidence type="ECO:0000313" key="3">
    <source>
        <dbReference type="Proteomes" id="UP000582974"/>
    </source>
</evidence>
<name>A0A838A2U3_9PSEU</name>
<protein>
    <submittedName>
        <fullName evidence="2">WhiB family transcriptional regulator</fullName>
    </submittedName>
</protein>
<organism evidence="2 3">
    <name type="scientific">Haloechinothrix aidingensis</name>
    <dbReference type="NCBI Taxonomy" id="2752311"/>
    <lineage>
        <taxon>Bacteria</taxon>
        <taxon>Bacillati</taxon>
        <taxon>Actinomycetota</taxon>
        <taxon>Actinomycetes</taxon>
        <taxon>Pseudonocardiales</taxon>
        <taxon>Pseudonocardiaceae</taxon>
        <taxon>Haloechinothrix</taxon>
    </lineage>
</organism>
<dbReference type="Pfam" id="PF02467">
    <property type="entry name" value="Whib"/>
    <property type="match status" value="1"/>
</dbReference>
<dbReference type="EMBL" id="JACCKD010000002">
    <property type="protein sequence ID" value="MBA0125553.1"/>
    <property type="molecule type" value="Genomic_DNA"/>
</dbReference>